<dbReference type="Pfam" id="PF00196">
    <property type="entry name" value="GerE"/>
    <property type="match status" value="1"/>
</dbReference>
<dbReference type="SUPFAM" id="SSF46894">
    <property type="entry name" value="C-terminal effector domain of the bipartite response regulators"/>
    <property type="match status" value="1"/>
</dbReference>
<evidence type="ECO:0000313" key="4">
    <source>
        <dbReference type="Proteomes" id="UP001185899"/>
    </source>
</evidence>
<accession>A0ABU4B232</accession>
<dbReference type="Proteomes" id="UP001185899">
    <property type="component" value="Unassembled WGS sequence"/>
</dbReference>
<reference evidence="3 4" key="1">
    <citation type="submission" date="2023-10" db="EMBL/GenBank/DDBJ databases">
        <title>Development of a sustainable strategy for remediation of hydrocarbon-contaminated territories based on the waste exchange concept.</title>
        <authorList>
            <person name="Krivoruchko A."/>
        </authorList>
    </citation>
    <scope>NUCLEOTIDE SEQUENCE [LARGE SCALE GENOMIC DNA]</scope>
    <source>
        <strain evidence="3 4">IEGM 1322</strain>
    </source>
</reference>
<dbReference type="Gene3D" id="1.10.10.10">
    <property type="entry name" value="Winged helix-like DNA-binding domain superfamily/Winged helix DNA-binding domain"/>
    <property type="match status" value="1"/>
</dbReference>
<evidence type="ECO:0000256" key="1">
    <source>
        <dbReference type="SAM" id="MobiDB-lite"/>
    </source>
</evidence>
<dbReference type="PROSITE" id="PS50043">
    <property type="entry name" value="HTH_LUXR_2"/>
    <property type="match status" value="1"/>
</dbReference>
<evidence type="ECO:0000259" key="2">
    <source>
        <dbReference type="PROSITE" id="PS50043"/>
    </source>
</evidence>
<protein>
    <submittedName>
        <fullName evidence="3">LuxR C-terminal-related transcriptional regulator</fullName>
    </submittedName>
</protein>
<feature type="region of interest" description="Disordered" evidence="1">
    <location>
        <begin position="20"/>
        <end position="51"/>
    </location>
</feature>
<organism evidence="3 4">
    <name type="scientific">Rhodococcus cercidiphylli</name>
    <dbReference type="NCBI Taxonomy" id="489916"/>
    <lineage>
        <taxon>Bacteria</taxon>
        <taxon>Bacillati</taxon>
        <taxon>Actinomycetota</taxon>
        <taxon>Actinomycetes</taxon>
        <taxon>Mycobacteriales</taxon>
        <taxon>Nocardiaceae</taxon>
        <taxon>Rhodococcus</taxon>
    </lineage>
</organism>
<dbReference type="InterPro" id="IPR036388">
    <property type="entry name" value="WH-like_DNA-bd_sf"/>
</dbReference>
<sequence length="124" mass="13517">MVLIDRRPQVQTRVAVPGTVRNPLGPRPPVTRSTLASGRVHGRRPTPTYASPGLTEREVAVLKVWLDCDSKVEVGARLHIALGTVNTHLTRIRDKYSRVGRAAPTKAALVARALQDGIVKLDDL</sequence>
<dbReference type="EMBL" id="JAWLKE010000007">
    <property type="protein sequence ID" value="MDV6232539.1"/>
    <property type="molecule type" value="Genomic_DNA"/>
</dbReference>
<dbReference type="SMART" id="SM00421">
    <property type="entry name" value="HTH_LUXR"/>
    <property type="match status" value="1"/>
</dbReference>
<dbReference type="RefSeq" id="WP_317549101.1">
    <property type="nucleotide sequence ID" value="NZ_JAWLKE010000007.1"/>
</dbReference>
<dbReference type="InterPro" id="IPR000792">
    <property type="entry name" value="Tscrpt_reg_LuxR_C"/>
</dbReference>
<feature type="domain" description="HTH luxR-type" evidence="2">
    <location>
        <begin position="47"/>
        <end position="117"/>
    </location>
</feature>
<keyword evidence="4" id="KW-1185">Reference proteome</keyword>
<evidence type="ECO:0000313" key="3">
    <source>
        <dbReference type="EMBL" id="MDV6232539.1"/>
    </source>
</evidence>
<proteinExistence type="predicted"/>
<dbReference type="InterPro" id="IPR016032">
    <property type="entry name" value="Sig_transdc_resp-reg_C-effctor"/>
</dbReference>
<comment type="caution">
    <text evidence="3">The sequence shown here is derived from an EMBL/GenBank/DDBJ whole genome shotgun (WGS) entry which is preliminary data.</text>
</comment>
<name>A0ABU4B232_9NOCA</name>
<gene>
    <name evidence="3" type="ORF">R3P95_18470</name>
</gene>